<dbReference type="Proteomes" id="UP000257136">
    <property type="component" value="Unassembled WGS sequence"/>
</dbReference>
<evidence type="ECO:0000313" key="3">
    <source>
        <dbReference type="Proteomes" id="UP000257136"/>
    </source>
</evidence>
<sequence>MFTMKTLKQIFNIYTLIVVVVYSTLLHLYFNHFDSSKFSDDNGKWGTFGDFFGGTLSPIIGIFSIYLTYKIIYKQSEESDQNEFKNMFQILFQSLPEEKKEITINKLTGDKAILKLNNDIELYYTMASEEDTNVPKNYQKNIENAFWSIHGDAKDSFGPFMKNLHNMLKFIDSYCAENRKKDYADLLRAQFNTHELLFIFYNSVGSTKHIEFKRRLKKFDFLKDIKDDDDIDSNLRILFNENSSKKTKTFSFCNYHITITEKNCA</sequence>
<dbReference type="OrthoDB" id="6678638at2"/>
<accession>A0A3E0DYI0</accession>
<evidence type="ECO:0000313" key="2">
    <source>
        <dbReference type="EMBL" id="REG91112.1"/>
    </source>
</evidence>
<dbReference type="EMBL" id="QUNI01000017">
    <property type="protein sequence ID" value="REG91112.1"/>
    <property type="molecule type" value="Genomic_DNA"/>
</dbReference>
<proteinExistence type="predicted"/>
<organism evidence="2 3">
    <name type="scientific">Flavobacterium aquicola</name>
    <dbReference type="NCBI Taxonomy" id="1682742"/>
    <lineage>
        <taxon>Bacteria</taxon>
        <taxon>Pseudomonadati</taxon>
        <taxon>Bacteroidota</taxon>
        <taxon>Flavobacteriia</taxon>
        <taxon>Flavobacteriales</taxon>
        <taxon>Flavobacteriaceae</taxon>
        <taxon>Flavobacterium</taxon>
    </lineage>
</organism>
<dbReference type="InterPro" id="IPR031709">
    <property type="entry name" value="PutAbiC"/>
</dbReference>
<feature type="transmembrane region" description="Helical" evidence="1">
    <location>
        <begin position="51"/>
        <end position="69"/>
    </location>
</feature>
<evidence type="ECO:0000256" key="1">
    <source>
        <dbReference type="SAM" id="Phobius"/>
    </source>
</evidence>
<reference evidence="2 3" key="1">
    <citation type="submission" date="2018-08" db="EMBL/GenBank/DDBJ databases">
        <title>Genomic Encyclopedia of Archaeal and Bacterial Type Strains, Phase II (KMG-II): from individual species to whole genera.</title>
        <authorList>
            <person name="Goeker M."/>
        </authorList>
    </citation>
    <scope>NUCLEOTIDE SEQUENCE [LARGE SCALE GENOMIC DNA]</scope>
    <source>
        <strain evidence="2 3">DSM 100880</strain>
    </source>
</reference>
<feature type="transmembrane region" description="Helical" evidence="1">
    <location>
        <begin position="12"/>
        <end position="31"/>
    </location>
</feature>
<gene>
    <name evidence="2" type="ORF">C8P67_1175</name>
</gene>
<dbReference type="AlphaFoldDB" id="A0A3E0DYI0"/>
<protein>
    <submittedName>
        <fullName evidence="2">Putative phage abortive infection protein</fullName>
    </submittedName>
</protein>
<keyword evidence="1" id="KW-0472">Membrane</keyword>
<keyword evidence="1" id="KW-1133">Transmembrane helix</keyword>
<comment type="caution">
    <text evidence="2">The sequence shown here is derived from an EMBL/GenBank/DDBJ whole genome shotgun (WGS) entry which is preliminary data.</text>
</comment>
<dbReference type="Pfam" id="PF16872">
    <property type="entry name" value="putAbiC"/>
    <property type="match status" value="1"/>
</dbReference>
<name>A0A3E0DYI0_9FLAO</name>
<keyword evidence="3" id="KW-1185">Reference proteome</keyword>
<keyword evidence="1" id="KW-0812">Transmembrane</keyword>